<dbReference type="EMBL" id="AF309689">
    <property type="protein sequence ID" value="AAK07840.1"/>
    <property type="molecule type" value="Genomic_DNA"/>
</dbReference>
<name>Q9C1L6_NEUCS</name>
<evidence type="ECO:0000313" key="1">
    <source>
        <dbReference type="EMBL" id="AAK07840.1"/>
    </source>
</evidence>
<sequence>MKMELIMLSGERRLNTRFLPVSKITKQGERYTTLPELDKGKEGRNTPTSVSPYLGMGLERQANGTERNLGHRMVWSFRVYAPLSGQEGRGRGENFLTFIYIHTHHLILVV</sequence>
<dbReference type="AlphaFoldDB" id="Q9C1L6"/>
<organism evidence="1">
    <name type="scientific">Neurospora crassa</name>
    <dbReference type="NCBI Taxonomy" id="5141"/>
    <lineage>
        <taxon>Eukaryota</taxon>
        <taxon>Fungi</taxon>
        <taxon>Dikarya</taxon>
        <taxon>Ascomycota</taxon>
        <taxon>Pezizomycotina</taxon>
        <taxon>Sordariomycetes</taxon>
        <taxon>Sordariomycetidae</taxon>
        <taxon>Sordariales</taxon>
        <taxon>Sordariaceae</taxon>
        <taxon>Neurospora</taxon>
    </lineage>
</organism>
<accession>Q9C1L6</accession>
<reference evidence="1" key="1">
    <citation type="journal article" date="2001" name="Genetics">
        <title>Analysis of the pdx-1 (snz-1/sno-1) region of the Neurospora crassa genome. Correlation of pyridoxine-requiring phenotypes with mutations in two structural genes.</title>
        <authorList>
            <person name="Bean L.E."/>
            <person name="Dvorachek W.H.Jr."/>
            <person name="Braun E.L."/>
            <person name="Errett A."/>
            <person name="Saenz G.S."/>
            <person name="Giles M.D."/>
            <person name="Werner-Washburne M."/>
            <person name="Nelson M.A."/>
            <person name="Natvig D.O."/>
        </authorList>
    </citation>
    <scope>NUCLEOTIDE SEQUENCE</scope>
    <source>
        <strain evidence="1">74-OR23-1A</strain>
    </source>
</reference>
<dbReference type="HOGENOM" id="CLU_2171727_0_0_1"/>
<proteinExistence type="predicted"/>
<protein>
    <submittedName>
        <fullName evidence="1">Uncharacterized protein</fullName>
    </submittedName>
</protein>